<evidence type="ECO:0000313" key="2">
    <source>
        <dbReference type="EMBL" id="KAE9404846.1"/>
    </source>
</evidence>
<proteinExistence type="predicted"/>
<sequence>MVRMNRYHNGMSLSNSTLWCLGGCPPRLHSSRIFTNHASQAQVQVRLRLRIHISLSSFISFISRIWRPSGSLSSTWYFALITRVNCSSYLYRLQISISPPQRLWSVGLALHFDDLLTADLLVPLPALLLANTCTHRLWVLFSIPITVLFGVECSMFIRLRALDVARPSKDSRVGRSETVHCVCIYFAASFIS</sequence>
<feature type="transmembrane region" description="Helical" evidence="1">
    <location>
        <begin position="138"/>
        <end position="159"/>
    </location>
</feature>
<dbReference type="EMBL" id="ML769413">
    <property type="protein sequence ID" value="KAE9404846.1"/>
    <property type="molecule type" value="Genomic_DNA"/>
</dbReference>
<gene>
    <name evidence="2" type="ORF">BT96DRAFT_396353</name>
</gene>
<name>A0A6A4I2U5_9AGAR</name>
<accession>A0A6A4I2U5</accession>
<dbReference type="AlphaFoldDB" id="A0A6A4I2U5"/>
<reference evidence="2" key="1">
    <citation type="journal article" date="2019" name="Environ. Microbiol.">
        <title>Fungal ecological strategies reflected in gene transcription - a case study of two litter decomposers.</title>
        <authorList>
            <person name="Barbi F."/>
            <person name="Kohler A."/>
            <person name="Barry K."/>
            <person name="Baskaran P."/>
            <person name="Daum C."/>
            <person name="Fauchery L."/>
            <person name="Ihrmark K."/>
            <person name="Kuo A."/>
            <person name="LaButti K."/>
            <person name="Lipzen A."/>
            <person name="Morin E."/>
            <person name="Grigoriev I.V."/>
            <person name="Henrissat B."/>
            <person name="Lindahl B."/>
            <person name="Martin F."/>
        </authorList>
    </citation>
    <scope>NUCLEOTIDE SEQUENCE</scope>
    <source>
        <strain evidence="2">JB14</strain>
    </source>
</reference>
<protein>
    <submittedName>
        <fullName evidence="2">Uncharacterized protein</fullName>
    </submittedName>
</protein>
<keyword evidence="3" id="KW-1185">Reference proteome</keyword>
<keyword evidence="1" id="KW-0812">Transmembrane</keyword>
<evidence type="ECO:0000256" key="1">
    <source>
        <dbReference type="SAM" id="Phobius"/>
    </source>
</evidence>
<keyword evidence="1" id="KW-0472">Membrane</keyword>
<dbReference type="Proteomes" id="UP000799118">
    <property type="component" value="Unassembled WGS sequence"/>
</dbReference>
<evidence type="ECO:0000313" key="3">
    <source>
        <dbReference type="Proteomes" id="UP000799118"/>
    </source>
</evidence>
<keyword evidence="1" id="KW-1133">Transmembrane helix</keyword>
<organism evidence="2 3">
    <name type="scientific">Gymnopus androsaceus JB14</name>
    <dbReference type="NCBI Taxonomy" id="1447944"/>
    <lineage>
        <taxon>Eukaryota</taxon>
        <taxon>Fungi</taxon>
        <taxon>Dikarya</taxon>
        <taxon>Basidiomycota</taxon>
        <taxon>Agaricomycotina</taxon>
        <taxon>Agaricomycetes</taxon>
        <taxon>Agaricomycetidae</taxon>
        <taxon>Agaricales</taxon>
        <taxon>Marasmiineae</taxon>
        <taxon>Omphalotaceae</taxon>
        <taxon>Gymnopus</taxon>
    </lineage>
</organism>